<comment type="subcellular location">
    <subcellularLocation>
        <location evidence="1">Membrane</location>
        <topology evidence="1">Multi-pass membrane protein</topology>
    </subcellularLocation>
</comment>
<feature type="transmembrane region" description="Helical" evidence="5">
    <location>
        <begin position="402"/>
        <end position="421"/>
    </location>
</feature>
<dbReference type="Proteomes" id="UP000886804">
    <property type="component" value="Unassembled WGS sequence"/>
</dbReference>
<feature type="transmembrane region" description="Helical" evidence="5">
    <location>
        <begin position="225"/>
        <end position="243"/>
    </location>
</feature>
<accession>A0A9D2RK06</accession>
<evidence type="ECO:0000313" key="6">
    <source>
        <dbReference type="EMBL" id="HJB06965.1"/>
    </source>
</evidence>
<proteinExistence type="predicted"/>
<evidence type="ECO:0000256" key="4">
    <source>
        <dbReference type="ARBA" id="ARBA00023136"/>
    </source>
</evidence>
<reference evidence="6" key="2">
    <citation type="submission" date="2021-04" db="EMBL/GenBank/DDBJ databases">
        <authorList>
            <person name="Gilroy R."/>
        </authorList>
    </citation>
    <scope>NUCLEOTIDE SEQUENCE</scope>
    <source>
        <strain evidence="6">CHK188-4685</strain>
    </source>
</reference>
<organism evidence="6 7">
    <name type="scientific">Candidatus Enterocloster faecavium</name>
    <dbReference type="NCBI Taxonomy" id="2838560"/>
    <lineage>
        <taxon>Bacteria</taxon>
        <taxon>Bacillati</taxon>
        <taxon>Bacillota</taxon>
        <taxon>Clostridia</taxon>
        <taxon>Lachnospirales</taxon>
        <taxon>Lachnospiraceae</taxon>
        <taxon>Enterocloster</taxon>
    </lineage>
</organism>
<feature type="transmembrane region" description="Helical" evidence="5">
    <location>
        <begin position="363"/>
        <end position="390"/>
    </location>
</feature>
<feature type="transmembrane region" description="Helical" evidence="5">
    <location>
        <begin position="249"/>
        <end position="269"/>
    </location>
</feature>
<feature type="transmembrane region" description="Helical" evidence="5">
    <location>
        <begin position="53"/>
        <end position="71"/>
    </location>
</feature>
<dbReference type="AlphaFoldDB" id="A0A9D2RK06"/>
<dbReference type="EMBL" id="DWYS01000047">
    <property type="protein sequence ID" value="HJB06965.1"/>
    <property type="molecule type" value="Genomic_DNA"/>
</dbReference>
<sequence length="424" mass="45226">MVLCIVIFVLTIILYATNKLEMGVVGLGGLALLVIFGCMEPNDALSYFANSNVLMMMSMFVVSTGLSKTSLIDRFSAGITKLTGNSFRRTFLCYIILAEILTSFLNSPLVAFSIVLPLVVQMCEDYNVSYSKVMFPVGLVCIACCCIMPFGAAIQQTGIYNGFLESYGFAADFAPTDFLVGRWPFLILVPLWSFTMGYKIAPEKPAVPISLVTVSRNEKKPLNKFSDWAGVIIFFGVVVLFIFGGNLGIPSWLVCFTGALLTVVCGTLTTKEAIGALPINLAAMLVGALAMAGALTSTGAGDMIGQAISVAIGGVKNGYILGAVFFLIPFVLTQFMQNQAVMNIFVPICLLACQAIGANPTGLIILITAGSLTAFMTPMATSSIPAIMGAGGYDIKSLVKQGWMVSIIFAVIYVLYTMTVMPAF</sequence>
<reference evidence="6" key="1">
    <citation type="journal article" date="2021" name="PeerJ">
        <title>Extensive microbial diversity within the chicken gut microbiome revealed by metagenomics and culture.</title>
        <authorList>
            <person name="Gilroy R."/>
            <person name="Ravi A."/>
            <person name="Getino M."/>
            <person name="Pursley I."/>
            <person name="Horton D.L."/>
            <person name="Alikhan N.F."/>
            <person name="Baker D."/>
            <person name="Gharbi K."/>
            <person name="Hall N."/>
            <person name="Watson M."/>
            <person name="Adriaenssens E.M."/>
            <person name="Foster-Nyarko E."/>
            <person name="Jarju S."/>
            <person name="Secka A."/>
            <person name="Antonio M."/>
            <person name="Oren A."/>
            <person name="Chaudhuri R.R."/>
            <person name="La Ragione R."/>
            <person name="Hildebrand F."/>
            <person name="Pallen M.J."/>
        </authorList>
    </citation>
    <scope>NUCLEOTIDE SEQUENCE</scope>
    <source>
        <strain evidence="6">CHK188-4685</strain>
    </source>
</reference>
<evidence type="ECO:0000256" key="2">
    <source>
        <dbReference type="ARBA" id="ARBA00022692"/>
    </source>
</evidence>
<dbReference type="InterPro" id="IPR001898">
    <property type="entry name" value="SLC13A/DASS"/>
</dbReference>
<gene>
    <name evidence="6" type="ORF">H9716_03790</name>
</gene>
<comment type="caution">
    <text evidence="6">The sequence shown here is derived from an EMBL/GenBank/DDBJ whole genome shotgun (WGS) entry which is preliminary data.</text>
</comment>
<name>A0A9D2RK06_9FIRM</name>
<dbReference type="InterPro" id="IPR051679">
    <property type="entry name" value="DASS-Related_Transporters"/>
</dbReference>
<feature type="transmembrane region" description="Helical" evidence="5">
    <location>
        <begin position="307"/>
        <end position="328"/>
    </location>
</feature>
<dbReference type="PANTHER" id="PTHR43652:SF2">
    <property type="entry name" value="BASIC AMINO ACID ANTIPORTER YFCC-RELATED"/>
    <property type="match status" value="1"/>
</dbReference>
<dbReference type="GO" id="GO:0055085">
    <property type="term" value="P:transmembrane transport"/>
    <property type="evidence" value="ECO:0007669"/>
    <property type="project" value="InterPro"/>
</dbReference>
<keyword evidence="3 5" id="KW-1133">Transmembrane helix</keyword>
<evidence type="ECO:0000256" key="1">
    <source>
        <dbReference type="ARBA" id="ARBA00004141"/>
    </source>
</evidence>
<evidence type="ECO:0000256" key="3">
    <source>
        <dbReference type="ARBA" id="ARBA00022989"/>
    </source>
</evidence>
<dbReference type="PANTHER" id="PTHR43652">
    <property type="entry name" value="BASIC AMINO ACID ANTIPORTER YFCC-RELATED"/>
    <property type="match status" value="1"/>
</dbReference>
<feature type="transmembrane region" description="Helical" evidence="5">
    <location>
        <begin position="91"/>
        <end position="114"/>
    </location>
</feature>
<feature type="transmembrane region" description="Helical" evidence="5">
    <location>
        <begin position="134"/>
        <end position="154"/>
    </location>
</feature>
<feature type="transmembrane region" description="Helical" evidence="5">
    <location>
        <begin position="340"/>
        <end position="357"/>
    </location>
</feature>
<evidence type="ECO:0000313" key="7">
    <source>
        <dbReference type="Proteomes" id="UP000886804"/>
    </source>
</evidence>
<keyword evidence="4 5" id="KW-0472">Membrane</keyword>
<keyword evidence="2 5" id="KW-0812">Transmembrane</keyword>
<dbReference type="GO" id="GO:0005886">
    <property type="term" value="C:plasma membrane"/>
    <property type="evidence" value="ECO:0007669"/>
    <property type="project" value="TreeGrafter"/>
</dbReference>
<evidence type="ECO:0000256" key="5">
    <source>
        <dbReference type="SAM" id="Phobius"/>
    </source>
</evidence>
<dbReference type="Pfam" id="PF00939">
    <property type="entry name" value="Na_sulph_symp"/>
    <property type="match status" value="1"/>
</dbReference>
<feature type="transmembrane region" description="Helical" evidence="5">
    <location>
        <begin position="281"/>
        <end position="301"/>
    </location>
</feature>
<protein>
    <submittedName>
        <fullName evidence="6">Anion permease</fullName>
    </submittedName>
</protein>